<feature type="compositionally biased region" description="Acidic residues" evidence="1">
    <location>
        <begin position="621"/>
        <end position="633"/>
    </location>
</feature>
<dbReference type="RefSeq" id="WP_308947863.1">
    <property type="nucleotide sequence ID" value="NZ_JARXHW010000001.1"/>
</dbReference>
<dbReference type="PROSITE" id="PS50994">
    <property type="entry name" value="INTEGRASE"/>
    <property type="match status" value="1"/>
</dbReference>
<gene>
    <name evidence="3" type="ORF">QEH52_00150</name>
</gene>
<name>A0ABU1ANZ6_9BACT</name>
<comment type="caution">
    <text evidence="3">The sequence shown here is derived from an EMBL/GenBank/DDBJ whole genome shotgun (WGS) entry which is preliminary data.</text>
</comment>
<dbReference type="InterPro" id="IPR036397">
    <property type="entry name" value="RNaseH_sf"/>
</dbReference>
<organism evidence="3 4">
    <name type="scientific">Thalassobacterium maritimum</name>
    <dbReference type="NCBI Taxonomy" id="3041265"/>
    <lineage>
        <taxon>Bacteria</taxon>
        <taxon>Pseudomonadati</taxon>
        <taxon>Verrucomicrobiota</taxon>
        <taxon>Opitutia</taxon>
        <taxon>Puniceicoccales</taxon>
        <taxon>Coraliomargaritaceae</taxon>
        <taxon>Thalassobacterium</taxon>
    </lineage>
</organism>
<evidence type="ECO:0000256" key="1">
    <source>
        <dbReference type="SAM" id="MobiDB-lite"/>
    </source>
</evidence>
<feature type="region of interest" description="Disordered" evidence="1">
    <location>
        <begin position="569"/>
        <end position="633"/>
    </location>
</feature>
<dbReference type="InterPro" id="IPR012337">
    <property type="entry name" value="RNaseH-like_sf"/>
</dbReference>
<feature type="domain" description="Integrase catalytic" evidence="2">
    <location>
        <begin position="210"/>
        <end position="429"/>
    </location>
</feature>
<dbReference type="InterPro" id="IPR001584">
    <property type="entry name" value="Integrase_cat-core"/>
</dbReference>
<dbReference type="SUPFAM" id="SSF53098">
    <property type="entry name" value="Ribonuclease H-like"/>
    <property type="match status" value="1"/>
</dbReference>
<dbReference type="InterPro" id="IPR015378">
    <property type="entry name" value="Transposase-like_Mu_C"/>
</dbReference>
<dbReference type="Proteomes" id="UP001225316">
    <property type="component" value="Unassembled WGS sequence"/>
</dbReference>
<evidence type="ECO:0000313" key="4">
    <source>
        <dbReference type="Proteomes" id="UP001225316"/>
    </source>
</evidence>
<dbReference type="EMBL" id="JARXHW010000001">
    <property type="protein sequence ID" value="MDQ8205905.1"/>
    <property type="molecule type" value="Genomic_DNA"/>
</dbReference>
<accession>A0ABU1ANZ6</accession>
<proteinExistence type="predicted"/>
<dbReference type="Pfam" id="PF09299">
    <property type="entry name" value="Mu-transpos_C"/>
    <property type="match status" value="1"/>
</dbReference>
<sequence length="633" mass="72167">METFLKIEIGSVVKVSGQDCRIEHILDAETVVITDLQTIERRRANIAEIDSKSDTSVPIDMLDEDERKEAIRRFNIIAPIIRAQVVGGKDGRVAKLVQEACEQHDVSKSTIYSWIKQYSFCERISDLVPDKPGPKVGNFTLKPEREELLCLVIEKQYLTAQRKSIPGTIDAVELAFRKSGMQAPHPNTVRNRIRSLNRRFTAAIRTGNMMKKIPPRMHRESNILGVESAGVYQIDHTPVDAILVDEEYRLPIGRPWLTLALSPVTRIVAGVYISLDPPGDVSVGQCLVNAILPKQPYLQHLGLDDQLFWPVWGLPTGVHADNAGEFKGNLLQETALDYKFRIEWRSVKKPENGAHVERIMGTVMKRVHDIPGTTFSNIQERAEYDSDGNAILTTREFEEWLMLFILKYYHNRKHPGLGMSPLEKYNEVIFGTENSPGRGLPFGVSDPRRLKLDFLPSIRRVVRPEGVEIDGIFYSADALSPWIGIGPDEKTKLHQFKRDPRCISPIYFYDPKIDDYIEVPFRQRSRKPASIWELREAKRRLKDSGRDKYTESELFDALEQMEEILNKAAEKSKSARKQVQAKKDRDRKQSIYAETSNACPSEDGSDPQPSSETVEMQKYDLDEDDDYEATIID</sequence>
<protein>
    <submittedName>
        <fullName evidence="3">Mu transposase C-terminal domain-containing protein</fullName>
    </submittedName>
</protein>
<keyword evidence="4" id="KW-1185">Reference proteome</keyword>
<reference evidence="3 4" key="1">
    <citation type="submission" date="2023-04" db="EMBL/GenBank/DDBJ databases">
        <title>A novel bacteria isolated from coastal sediment.</title>
        <authorList>
            <person name="Liu X.-J."/>
            <person name="Du Z.-J."/>
        </authorList>
    </citation>
    <scope>NUCLEOTIDE SEQUENCE [LARGE SCALE GENOMIC DNA]</scope>
    <source>
        <strain evidence="3 4">SDUM461003</strain>
    </source>
</reference>
<dbReference type="Gene3D" id="3.30.420.10">
    <property type="entry name" value="Ribonuclease H-like superfamily/Ribonuclease H"/>
    <property type="match status" value="1"/>
</dbReference>
<evidence type="ECO:0000259" key="2">
    <source>
        <dbReference type="PROSITE" id="PS50994"/>
    </source>
</evidence>
<evidence type="ECO:0000313" key="3">
    <source>
        <dbReference type="EMBL" id="MDQ8205905.1"/>
    </source>
</evidence>